<organism evidence="1 2">
    <name type="scientific">Tumebacillus permanentifrigoris</name>
    <dbReference type="NCBI Taxonomy" id="378543"/>
    <lineage>
        <taxon>Bacteria</taxon>
        <taxon>Bacillati</taxon>
        <taxon>Bacillota</taxon>
        <taxon>Bacilli</taxon>
        <taxon>Bacillales</taxon>
        <taxon>Alicyclobacillaceae</taxon>
        <taxon>Tumebacillus</taxon>
    </lineage>
</organism>
<proteinExistence type="predicted"/>
<dbReference type="OrthoDB" id="2666319at2"/>
<dbReference type="EMBL" id="QGGL01000001">
    <property type="protein sequence ID" value="PWK16492.1"/>
    <property type="molecule type" value="Genomic_DNA"/>
</dbReference>
<reference evidence="1 2" key="1">
    <citation type="submission" date="2018-05" db="EMBL/GenBank/DDBJ databases">
        <title>Genomic Encyclopedia of Type Strains, Phase IV (KMG-IV): sequencing the most valuable type-strain genomes for metagenomic binning, comparative biology and taxonomic classification.</title>
        <authorList>
            <person name="Goeker M."/>
        </authorList>
    </citation>
    <scope>NUCLEOTIDE SEQUENCE [LARGE SCALE GENOMIC DNA]</scope>
    <source>
        <strain evidence="1 2">DSM 18773</strain>
    </source>
</reference>
<accession>A0A316DG31</accession>
<evidence type="ECO:0000313" key="2">
    <source>
        <dbReference type="Proteomes" id="UP000245634"/>
    </source>
</evidence>
<gene>
    <name evidence="1" type="ORF">C7459_101356</name>
</gene>
<comment type="caution">
    <text evidence="1">The sequence shown here is derived from an EMBL/GenBank/DDBJ whole genome shotgun (WGS) entry which is preliminary data.</text>
</comment>
<dbReference type="RefSeq" id="WP_109685626.1">
    <property type="nucleotide sequence ID" value="NZ_QGGL01000001.1"/>
</dbReference>
<keyword evidence="2" id="KW-1185">Reference proteome</keyword>
<dbReference type="InterPro" id="IPR022453">
    <property type="entry name" value="Znf_MqsA-type"/>
</dbReference>
<evidence type="ECO:0000313" key="1">
    <source>
        <dbReference type="EMBL" id="PWK16492.1"/>
    </source>
</evidence>
<dbReference type="AlphaFoldDB" id="A0A316DG31"/>
<sequence>MMVMDSRDSTNKTCICACGGVMLYKVGTITRTIRNTEIRIHKVPHFDCTSCGELEFDLDTKIPTLTVYAYQAEISEAVWSEDLLEDMKQGNPWLPR</sequence>
<name>A0A316DG31_9BACL</name>
<dbReference type="NCBIfam" id="TIGR03831">
    <property type="entry name" value="YgiT_finger"/>
    <property type="match status" value="1"/>
</dbReference>
<dbReference type="Proteomes" id="UP000245634">
    <property type="component" value="Unassembled WGS sequence"/>
</dbReference>
<protein>
    <submittedName>
        <fullName evidence="1">YgiT-type zinc finger domain-containing protein</fullName>
    </submittedName>
</protein>